<keyword evidence="3" id="KW-1185">Reference proteome</keyword>
<protein>
    <recommendedName>
        <fullName evidence="1">PD-(D/E)XK nuclease-like domain-containing protein</fullName>
    </recommendedName>
</protein>
<dbReference type="EMBL" id="ML992698">
    <property type="protein sequence ID" value="KAF2208027.1"/>
    <property type="molecule type" value="Genomic_DNA"/>
</dbReference>
<dbReference type="Pfam" id="PF20516">
    <property type="entry name" value="PDDEXK_12"/>
    <property type="match status" value="1"/>
</dbReference>
<evidence type="ECO:0000313" key="3">
    <source>
        <dbReference type="Proteomes" id="UP000799539"/>
    </source>
</evidence>
<accession>A0A6A6F6R4</accession>
<feature type="domain" description="PD-(D/E)XK nuclease-like" evidence="1">
    <location>
        <begin position="4"/>
        <end position="179"/>
    </location>
</feature>
<dbReference type="InterPro" id="IPR046797">
    <property type="entry name" value="PDDEXK_12"/>
</dbReference>
<dbReference type="AlphaFoldDB" id="A0A6A6F6R4"/>
<name>A0A6A6F6R4_9PEZI</name>
<evidence type="ECO:0000259" key="1">
    <source>
        <dbReference type="Pfam" id="PF20516"/>
    </source>
</evidence>
<dbReference type="Proteomes" id="UP000799539">
    <property type="component" value="Unassembled WGS sequence"/>
</dbReference>
<reference evidence="2" key="1">
    <citation type="journal article" date="2020" name="Stud. Mycol.">
        <title>101 Dothideomycetes genomes: a test case for predicting lifestyles and emergence of pathogens.</title>
        <authorList>
            <person name="Haridas S."/>
            <person name="Albert R."/>
            <person name="Binder M."/>
            <person name="Bloem J."/>
            <person name="Labutti K."/>
            <person name="Salamov A."/>
            <person name="Andreopoulos B."/>
            <person name="Baker S."/>
            <person name="Barry K."/>
            <person name="Bills G."/>
            <person name="Bluhm B."/>
            <person name="Cannon C."/>
            <person name="Castanera R."/>
            <person name="Culley D."/>
            <person name="Daum C."/>
            <person name="Ezra D."/>
            <person name="Gonzalez J."/>
            <person name="Henrissat B."/>
            <person name="Kuo A."/>
            <person name="Liang C."/>
            <person name="Lipzen A."/>
            <person name="Lutzoni F."/>
            <person name="Magnuson J."/>
            <person name="Mondo S."/>
            <person name="Nolan M."/>
            <person name="Ohm R."/>
            <person name="Pangilinan J."/>
            <person name="Park H.-J."/>
            <person name="Ramirez L."/>
            <person name="Alfaro M."/>
            <person name="Sun H."/>
            <person name="Tritt A."/>
            <person name="Yoshinaga Y."/>
            <person name="Zwiers L.-H."/>
            <person name="Turgeon B."/>
            <person name="Goodwin S."/>
            <person name="Spatafora J."/>
            <person name="Crous P."/>
            <person name="Grigoriev I."/>
        </authorList>
    </citation>
    <scope>NUCLEOTIDE SEQUENCE</scope>
    <source>
        <strain evidence="2">SCOH1-5</strain>
    </source>
</reference>
<proteinExistence type="predicted"/>
<dbReference type="OrthoDB" id="5244165at2759"/>
<evidence type="ECO:0000313" key="2">
    <source>
        <dbReference type="EMBL" id="KAF2208027.1"/>
    </source>
</evidence>
<organism evidence="2 3">
    <name type="scientific">Cercospora zeae-maydis SCOH1-5</name>
    <dbReference type="NCBI Taxonomy" id="717836"/>
    <lineage>
        <taxon>Eukaryota</taxon>
        <taxon>Fungi</taxon>
        <taxon>Dikarya</taxon>
        <taxon>Ascomycota</taxon>
        <taxon>Pezizomycotina</taxon>
        <taxon>Dothideomycetes</taxon>
        <taxon>Dothideomycetidae</taxon>
        <taxon>Mycosphaerellales</taxon>
        <taxon>Mycosphaerellaceae</taxon>
        <taxon>Cercospora</taxon>
    </lineage>
</organism>
<sequence length="190" mass="21338">MEGKITHLLQQLPVAAQSITQTSYVPTRLRPSAISVETKATKGTEDKARIQLALWVATHFNKMQALINARRTLLLERGIEEDGPALRIPFHPIIVTDARVFTVMYAIEIFHDAAPPSPPLPLPPRSENVLRIGDTTNGRQSTIYIQEGPQFDAPSSLLEAYRSLAAMRCLGKWADTDFRKWFEEELMADL</sequence>
<gene>
    <name evidence="2" type="ORF">CERZMDRAFT_50072</name>
</gene>